<dbReference type="SUPFAM" id="SSF82282">
    <property type="entry name" value="Homocysteine S-methyltransferase"/>
    <property type="match status" value="1"/>
</dbReference>
<proteinExistence type="predicted"/>
<evidence type="ECO:0000259" key="4">
    <source>
        <dbReference type="PROSITE" id="PS50970"/>
    </source>
</evidence>
<dbReference type="STRING" id="1675527.AIOL_002582"/>
<evidence type="ECO:0000256" key="1">
    <source>
        <dbReference type="ARBA" id="ARBA00022603"/>
    </source>
</evidence>
<dbReference type="PANTHER" id="PTHR11103">
    <property type="entry name" value="SLR1189 PROTEIN"/>
    <property type="match status" value="1"/>
</dbReference>
<evidence type="ECO:0000256" key="3">
    <source>
        <dbReference type="PROSITE-ProRule" id="PRU00333"/>
    </source>
</evidence>
<dbReference type="Pfam" id="PF02574">
    <property type="entry name" value="S-methyl_trans"/>
    <property type="match status" value="1"/>
</dbReference>
<comment type="cofactor">
    <cofactor evidence="3">
        <name>Zn(2+)</name>
        <dbReference type="ChEBI" id="CHEBI:29105"/>
    </cofactor>
</comment>
<keyword evidence="2 3" id="KW-0808">Transferase</keyword>
<dbReference type="PATRIC" id="fig|1675527.3.peg.2707"/>
<keyword evidence="6" id="KW-1185">Reference proteome</keyword>
<feature type="binding site" evidence="3">
    <location>
        <position position="286"/>
    </location>
    <ligand>
        <name>Zn(2+)</name>
        <dbReference type="ChEBI" id="CHEBI:29105"/>
    </ligand>
</feature>
<reference evidence="5 6" key="1">
    <citation type="submission" date="2015-06" db="EMBL/GenBank/DDBJ databases">
        <title>Draft genome sequence of an Alphaproteobacteria species associated to the Mediterranean sponge Oscarella lobularis.</title>
        <authorList>
            <person name="Jourda C."/>
            <person name="Santini S."/>
            <person name="Claverie J.-M."/>
        </authorList>
    </citation>
    <scope>NUCLEOTIDE SEQUENCE [LARGE SCALE GENOMIC DNA]</scope>
    <source>
        <strain evidence="5">IGS</strain>
    </source>
</reference>
<keyword evidence="3" id="KW-0862">Zinc</keyword>
<name>A0A0J9E4H4_9RHOB</name>
<comment type="caution">
    <text evidence="5">The sequence shown here is derived from an EMBL/GenBank/DDBJ whole genome shotgun (WGS) entry which is preliminary data.</text>
</comment>
<keyword evidence="3" id="KW-0479">Metal-binding</keyword>
<protein>
    <submittedName>
        <fullName evidence="5">Homocysteine S-methyltransferase</fullName>
        <ecNumber evidence="5">2.1.1.10</ecNumber>
    </submittedName>
</protein>
<dbReference type="GO" id="GO:0008168">
    <property type="term" value="F:methyltransferase activity"/>
    <property type="evidence" value="ECO:0007669"/>
    <property type="project" value="UniProtKB-UniRule"/>
</dbReference>
<dbReference type="AlphaFoldDB" id="A0A0J9E4H4"/>
<evidence type="ECO:0000313" key="6">
    <source>
        <dbReference type="Proteomes" id="UP000037178"/>
    </source>
</evidence>
<organism evidence="5 6">
    <name type="scientific">Candidatus Rhodobacter oscarellae</name>
    <dbReference type="NCBI Taxonomy" id="1675527"/>
    <lineage>
        <taxon>Bacteria</taxon>
        <taxon>Pseudomonadati</taxon>
        <taxon>Pseudomonadota</taxon>
        <taxon>Alphaproteobacteria</taxon>
        <taxon>Rhodobacterales</taxon>
        <taxon>Rhodobacter group</taxon>
        <taxon>Rhodobacter</taxon>
    </lineage>
</organism>
<dbReference type="EMBL" id="LFTY01000002">
    <property type="protein sequence ID" value="KMW57617.1"/>
    <property type="molecule type" value="Genomic_DNA"/>
</dbReference>
<dbReference type="InterPro" id="IPR003726">
    <property type="entry name" value="HCY_dom"/>
</dbReference>
<dbReference type="GO" id="GO:0046872">
    <property type="term" value="F:metal ion binding"/>
    <property type="evidence" value="ECO:0007669"/>
    <property type="project" value="UniProtKB-KW"/>
</dbReference>
<accession>A0A0J9E4H4</accession>
<evidence type="ECO:0000313" key="5">
    <source>
        <dbReference type="EMBL" id="KMW57617.1"/>
    </source>
</evidence>
<dbReference type="EC" id="2.1.1.10" evidence="5"/>
<gene>
    <name evidence="5" type="ORF">AIOL_002582</name>
</gene>
<dbReference type="Gene3D" id="3.20.20.330">
    <property type="entry name" value="Homocysteine-binding-like domain"/>
    <property type="match status" value="1"/>
</dbReference>
<feature type="binding site" evidence="3">
    <location>
        <position position="221"/>
    </location>
    <ligand>
        <name>Zn(2+)</name>
        <dbReference type="ChEBI" id="CHEBI:29105"/>
    </ligand>
</feature>
<dbReference type="PROSITE" id="PS50970">
    <property type="entry name" value="HCY"/>
    <property type="match status" value="1"/>
</dbReference>
<feature type="binding site" evidence="3">
    <location>
        <position position="287"/>
    </location>
    <ligand>
        <name>Zn(2+)</name>
        <dbReference type="ChEBI" id="CHEBI:29105"/>
    </ligand>
</feature>
<feature type="domain" description="Hcy-binding" evidence="4">
    <location>
        <begin position="1"/>
        <end position="301"/>
    </location>
</feature>
<dbReference type="GO" id="GO:0032259">
    <property type="term" value="P:methylation"/>
    <property type="evidence" value="ECO:0007669"/>
    <property type="project" value="UniProtKB-KW"/>
</dbReference>
<evidence type="ECO:0000256" key="2">
    <source>
        <dbReference type="ARBA" id="ARBA00022679"/>
    </source>
</evidence>
<dbReference type="PANTHER" id="PTHR11103:SF18">
    <property type="entry name" value="SLR1189 PROTEIN"/>
    <property type="match status" value="1"/>
</dbReference>
<keyword evidence="1 3" id="KW-0489">Methyltransferase</keyword>
<sequence length="303" mass="32716">MTRALPHQTDQRFLVAATGTDLIFNRGVEVPGFATFPLVEDPKVQPILIEQMRDLIEVAEAAGMGAIIDTLTWMANRDRAAPLGYDADRLVALNRQAVGLMLQLRQEKAASSVLVALCVGPSRDAYAKLEPMSVKDARSYHRAQIGAVADMGIDLVNAYTFNQVEEAAGAVLAARDFDLPVALSLVVETDGRLNNGEELNAAIDRIDALTDGAAAYFMINCAHPSHFADVLTGHPRLRGIVVNASRRSHAELDNADALDAGNPEELAGEVADLVRTYPELRVIGGCCGTDMRHLKLMAERVMS</sequence>
<dbReference type="OrthoDB" id="9803687at2"/>
<dbReference type="InterPro" id="IPR036589">
    <property type="entry name" value="HCY_dom_sf"/>
</dbReference>
<dbReference type="Proteomes" id="UP000037178">
    <property type="component" value="Unassembled WGS sequence"/>
</dbReference>